<gene>
    <name evidence="1" type="ORF">SAMN05660199_01122</name>
</gene>
<keyword evidence="2" id="KW-1185">Reference proteome</keyword>
<organism evidence="1 2">
    <name type="scientific">Klenkia soli</name>
    <dbReference type="NCBI Taxonomy" id="1052260"/>
    <lineage>
        <taxon>Bacteria</taxon>
        <taxon>Bacillati</taxon>
        <taxon>Actinomycetota</taxon>
        <taxon>Actinomycetes</taxon>
        <taxon>Geodermatophilales</taxon>
        <taxon>Geodermatophilaceae</taxon>
        <taxon>Klenkia</taxon>
    </lineage>
</organism>
<dbReference type="AlphaFoldDB" id="A0A1H0G3C2"/>
<proteinExistence type="predicted"/>
<protein>
    <submittedName>
        <fullName evidence="1">Uncharacterized protein</fullName>
    </submittedName>
</protein>
<dbReference type="STRING" id="1052260.SAMN05660199_01122"/>
<dbReference type="EMBL" id="FNIR01000003">
    <property type="protein sequence ID" value="SDO01331.1"/>
    <property type="molecule type" value="Genomic_DNA"/>
</dbReference>
<evidence type="ECO:0000313" key="1">
    <source>
        <dbReference type="EMBL" id="SDO01331.1"/>
    </source>
</evidence>
<dbReference type="Proteomes" id="UP000199088">
    <property type="component" value="Unassembled WGS sequence"/>
</dbReference>
<sequence>MSPAHQLAPALRDALAVLAACADEQDSFALTRDTVWSTVHDSSPDDHVAGALRLVTGLVGVSTLLLDELARSTGLTHQQVLHQLGTSVAQA</sequence>
<name>A0A1H0G3C2_9ACTN</name>
<evidence type="ECO:0000313" key="2">
    <source>
        <dbReference type="Proteomes" id="UP000199088"/>
    </source>
</evidence>
<accession>A0A1H0G3C2</accession>
<dbReference type="RefSeq" id="WP_091241205.1">
    <property type="nucleotide sequence ID" value="NZ_FNIR01000003.1"/>
</dbReference>
<reference evidence="2" key="1">
    <citation type="submission" date="2016-10" db="EMBL/GenBank/DDBJ databases">
        <authorList>
            <person name="Varghese N."/>
            <person name="Submissions S."/>
        </authorList>
    </citation>
    <scope>NUCLEOTIDE SEQUENCE [LARGE SCALE GENOMIC DNA]</scope>
    <source>
        <strain evidence="2">DSM 45843</strain>
    </source>
</reference>